<dbReference type="GO" id="GO:0055085">
    <property type="term" value="P:transmembrane transport"/>
    <property type="evidence" value="ECO:0007669"/>
    <property type="project" value="InterPro"/>
</dbReference>
<keyword evidence="6" id="KW-1185">Reference proteome</keyword>
<comment type="similarity">
    <text evidence="1">Belongs to the bacterial solute-binding protein 7 family.</text>
</comment>
<keyword evidence="2" id="KW-0813">Transport</keyword>
<dbReference type="Pfam" id="PF03480">
    <property type="entry name" value="DctP"/>
    <property type="match status" value="1"/>
</dbReference>
<dbReference type="RefSeq" id="WP_203387734.1">
    <property type="nucleotide sequence ID" value="NZ_CP064781.1"/>
</dbReference>
<evidence type="ECO:0000313" key="6">
    <source>
        <dbReference type="Proteomes" id="UP000663444"/>
    </source>
</evidence>
<keyword evidence="3 4" id="KW-0732">Signal</keyword>
<dbReference type="InterPro" id="IPR038404">
    <property type="entry name" value="TRAP_DctP_sf"/>
</dbReference>
<name>A0A974SPP3_9RHOO</name>
<reference evidence="5" key="1">
    <citation type="submission" date="2020-11" db="EMBL/GenBank/DDBJ databases">
        <title>Azospira restricta DSM 18626 genome sequence.</title>
        <authorList>
            <person name="Moe W.M."/>
        </authorList>
    </citation>
    <scope>NUCLEOTIDE SEQUENCE</scope>
    <source>
        <strain evidence="5">DSM 18626</strain>
    </source>
</reference>
<dbReference type="InterPro" id="IPR018389">
    <property type="entry name" value="DctP_fam"/>
</dbReference>
<dbReference type="Proteomes" id="UP000663444">
    <property type="component" value="Chromosome"/>
</dbReference>
<dbReference type="GO" id="GO:0015740">
    <property type="term" value="P:C4-dicarboxylate transport"/>
    <property type="evidence" value="ECO:0007669"/>
    <property type="project" value="TreeGrafter"/>
</dbReference>
<accession>A0A974SPP3</accession>
<dbReference type="KEGG" id="ares:IWH25_02210"/>
<evidence type="ECO:0000256" key="3">
    <source>
        <dbReference type="ARBA" id="ARBA00022729"/>
    </source>
</evidence>
<evidence type="ECO:0000313" key="5">
    <source>
        <dbReference type="EMBL" id="QRJ64193.1"/>
    </source>
</evidence>
<evidence type="ECO:0000256" key="1">
    <source>
        <dbReference type="ARBA" id="ARBA00009023"/>
    </source>
</evidence>
<sequence length="341" mass="37167">MICKTKRCFTLGLAAAALAFAVPGAQAQAPRVIKISHQFPAASSEDGDFRDRLVRRFAAEVEKQSKGSLKFEIYPGSSLMKTNSQIGALRKGALDMSLVPLAYGGGEIPEVNITLMPTLVNSYEQGLRWKTAPIGKELERILAEKNIKILTWVWQAGGIASTKRAVAVPEDAKGLKFRGGSKEMDQMLKGAGAAVTGMPSSEIYSAMQSGVLDAALTSSTSLISFRLQEFSKFVTTARDKSFWFMFEPLLISKSLYDSLTPEQQKIVADVGASLEKFGVEESKKDDQRMADVYAKAGAKVVDMDEKAFLAWRAVAEQTAFKDFAENIRNGRALLDMALAVK</sequence>
<dbReference type="AlphaFoldDB" id="A0A974SPP3"/>
<dbReference type="EMBL" id="CP064781">
    <property type="protein sequence ID" value="QRJ64193.1"/>
    <property type="molecule type" value="Genomic_DNA"/>
</dbReference>
<proteinExistence type="inferred from homology"/>
<organism evidence="5 6">
    <name type="scientific">Azospira restricta</name>
    <dbReference type="NCBI Taxonomy" id="404405"/>
    <lineage>
        <taxon>Bacteria</taxon>
        <taxon>Pseudomonadati</taxon>
        <taxon>Pseudomonadota</taxon>
        <taxon>Betaproteobacteria</taxon>
        <taxon>Rhodocyclales</taxon>
        <taxon>Rhodocyclaceae</taxon>
        <taxon>Azospira</taxon>
    </lineage>
</organism>
<evidence type="ECO:0000256" key="4">
    <source>
        <dbReference type="SAM" id="SignalP"/>
    </source>
</evidence>
<dbReference type="Gene3D" id="3.40.190.170">
    <property type="entry name" value="Bacterial extracellular solute-binding protein, family 7"/>
    <property type="match status" value="1"/>
</dbReference>
<evidence type="ECO:0000256" key="2">
    <source>
        <dbReference type="ARBA" id="ARBA00022448"/>
    </source>
</evidence>
<feature type="signal peptide" evidence="4">
    <location>
        <begin position="1"/>
        <end position="27"/>
    </location>
</feature>
<dbReference type="PANTHER" id="PTHR33376:SF7">
    <property type="entry name" value="C4-DICARBOXYLATE-BINDING PROTEIN DCTB"/>
    <property type="match status" value="1"/>
</dbReference>
<dbReference type="PANTHER" id="PTHR33376">
    <property type="match status" value="1"/>
</dbReference>
<dbReference type="NCBIfam" id="NF037995">
    <property type="entry name" value="TRAP_S1"/>
    <property type="match status" value="1"/>
</dbReference>
<gene>
    <name evidence="5" type="primary">dctP</name>
    <name evidence="5" type="ORF">IWH25_02210</name>
</gene>
<protein>
    <submittedName>
        <fullName evidence="5">TRAP transporter substrate-binding protein DctP</fullName>
    </submittedName>
</protein>
<feature type="chain" id="PRO_5036871328" evidence="4">
    <location>
        <begin position="28"/>
        <end position="341"/>
    </location>
</feature>